<gene>
    <name evidence="2" type="ORF">SAMN05421837_112249</name>
</gene>
<dbReference type="PROSITE" id="PS51257">
    <property type="entry name" value="PROKAR_LIPOPROTEIN"/>
    <property type="match status" value="1"/>
</dbReference>
<dbReference type="STRING" id="218821.SAMN05421837_112249"/>
<reference evidence="3" key="1">
    <citation type="submission" date="2016-10" db="EMBL/GenBank/DDBJ databases">
        <authorList>
            <person name="Varghese N."/>
            <person name="Submissions S."/>
        </authorList>
    </citation>
    <scope>NUCLEOTIDE SEQUENCE [LARGE SCALE GENOMIC DNA]</scope>
    <source>
        <strain evidence="3">DSM 44654</strain>
    </source>
</reference>
<dbReference type="EMBL" id="FNUJ01000012">
    <property type="protein sequence ID" value="SEF37136.1"/>
    <property type="molecule type" value="Genomic_DNA"/>
</dbReference>
<dbReference type="Proteomes" id="UP000198878">
    <property type="component" value="Unassembled WGS sequence"/>
</dbReference>
<evidence type="ECO:0000313" key="2">
    <source>
        <dbReference type="EMBL" id="SEF37136.1"/>
    </source>
</evidence>
<feature type="chain" id="PRO_5039715454" description="DUF3558 domain-containing protein" evidence="1">
    <location>
        <begin position="25"/>
        <end position="193"/>
    </location>
</feature>
<evidence type="ECO:0000313" key="3">
    <source>
        <dbReference type="Proteomes" id="UP000198878"/>
    </source>
</evidence>
<evidence type="ECO:0000256" key="1">
    <source>
        <dbReference type="SAM" id="SignalP"/>
    </source>
</evidence>
<dbReference type="AlphaFoldDB" id="A0A1H5RFG6"/>
<dbReference type="Pfam" id="PF12079">
    <property type="entry name" value="DUF3558"/>
    <property type="match status" value="1"/>
</dbReference>
<evidence type="ECO:0008006" key="4">
    <source>
        <dbReference type="Google" id="ProtNLM"/>
    </source>
</evidence>
<dbReference type="OrthoDB" id="3629934at2"/>
<accession>A0A1H5RFG6</accession>
<proteinExistence type="predicted"/>
<keyword evidence="3" id="KW-1185">Reference proteome</keyword>
<feature type="signal peptide" evidence="1">
    <location>
        <begin position="1"/>
        <end position="24"/>
    </location>
</feature>
<dbReference type="InterPro" id="IPR024520">
    <property type="entry name" value="DUF3558"/>
</dbReference>
<keyword evidence="1" id="KW-0732">Signal</keyword>
<sequence length="193" mass="19522">MADTVRRRAVVCAVAIAVTATSCTGPSTSPTTTTPSATAPPITATPLDVAAHLAEPCAGVPTDLTAQLGLPQRKDAHDTVLVGAGDQSECRLSSGPPLSAAAEVRFYAKARPLPLVTGPGSQIKPTTVAGYPAGEWVLSKGEDGSFTSCQVIVDVAPSQGLATLYNGPSSEPVTASCAKATQLVEGVLTALRR</sequence>
<organism evidence="2 3">
    <name type="scientific">Amycolatopsis pretoriensis</name>
    <dbReference type="NCBI Taxonomy" id="218821"/>
    <lineage>
        <taxon>Bacteria</taxon>
        <taxon>Bacillati</taxon>
        <taxon>Actinomycetota</taxon>
        <taxon>Actinomycetes</taxon>
        <taxon>Pseudonocardiales</taxon>
        <taxon>Pseudonocardiaceae</taxon>
        <taxon>Amycolatopsis</taxon>
    </lineage>
</organism>
<dbReference type="RefSeq" id="WP_086676662.1">
    <property type="nucleotide sequence ID" value="NZ_FNUJ01000012.1"/>
</dbReference>
<protein>
    <recommendedName>
        <fullName evidence="4">DUF3558 domain-containing protein</fullName>
    </recommendedName>
</protein>
<name>A0A1H5RFG6_9PSEU</name>